<keyword evidence="1" id="KW-1133">Transmembrane helix</keyword>
<keyword evidence="1" id="KW-0812">Transmembrane</keyword>
<keyword evidence="3" id="KW-1185">Reference proteome</keyword>
<dbReference type="AlphaFoldDB" id="A0A9X3X3A2"/>
<protein>
    <submittedName>
        <fullName evidence="2">Uncharacterized protein</fullName>
    </submittedName>
</protein>
<reference evidence="2 3" key="1">
    <citation type="submission" date="2021-04" db="EMBL/GenBank/DDBJ databases">
        <title>Genome analysis of Polyangium sp.</title>
        <authorList>
            <person name="Li Y."/>
            <person name="Wang J."/>
        </authorList>
    </citation>
    <scope>NUCLEOTIDE SEQUENCE [LARGE SCALE GENOMIC DNA]</scope>
    <source>
        <strain evidence="2 3">SDU14</strain>
    </source>
</reference>
<feature type="transmembrane region" description="Helical" evidence="1">
    <location>
        <begin position="38"/>
        <end position="56"/>
    </location>
</feature>
<proteinExistence type="predicted"/>
<dbReference type="Proteomes" id="UP001151081">
    <property type="component" value="Unassembled WGS sequence"/>
</dbReference>
<comment type="caution">
    <text evidence="2">The sequence shown here is derived from an EMBL/GenBank/DDBJ whole genome shotgun (WGS) entry which is preliminary data.</text>
</comment>
<evidence type="ECO:0000313" key="2">
    <source>
        <dbReference type="EMBL" id="MDC3981985.1"/>
    </source>
</evidence>
<gene>
    <name evidence="2" type="ORF">KEG57_15820</name>
</gene>
<accession>A0A9X3X3A2</accession>
<sequence length="183" mass="19826">MEERETLLRNEEGTIVAESPLVLVCDCPGGFADTLVKLYAPFALVASILVSIIVGLRAAPFPILFVAIVWTTAAAIGNRIARRSARKHGRFRIDLERGEIVQQGRGFSRTLDARALLHAATPVVAGVEGESTEPGFEPRWLLLVMQSGEELRLGKGPAHALRPVVVFLREAGVPVLGNRKSLL</sequence>
<dbReference type="EMBL" id="JAGTJJ010000006">
    <property type="protein sequence ID" value="MDC3981985.1"/>
    <property type="molecule type" value="Genomic_DNA"/>
</dbReference>
<evidence type="ECO:0000313" key="3">
    <source>
        <dbReference type="Proteomes" id="UP001151081"/>
    </source>
</evidence>
<feature type="transmembrane region" description="Helical" evidence="1">
    <location>
        <begin position="62"/>
        <end position="81"/>
    </location>
</feature>
<evidence type="ECO:0000256" key="1">
    <source>
        <dbReference type="SAM" id="Phobius"/>
    </source>
</evidence>
<organism evidence="2 3">
    <name type="scientific">Polyangium jinanense</name>
    <dbReference type="NCBI Taxonomy" id="2829994"/>
    <lineage>
        <taxon>Bacteria</taxon>
        <taxon>Pseudomonadati</taxon>
        <taxon>Myxococcota</taxon>
        <taxon>Polyangia</taxon>
        <taxon>Polyangiales</taxon>
        <taxon>Polyangiaceae</taxon>
        <taxon>Polyangium</taxon>
    </lineage>
</organism>
<keyword evidence="1" id="KW-0472">Membrane</keyword>
<name>A0A9X3X3A2_9BACT</name>